<dbReference type="Proteomes" id="UP000824469">
    <property type="component" value="Unassembled WGS sequence"/>
</dbReference>
<dbReference type="EMBL" id="JAHRHJ020000008">
    <property type="protein sequence ID" value="KAH9306774.1"/>
    <property type="molecule type" value="Genomic_DNA"/>
</dbReference>
<keyword evidence="3" id="KW-1185">Reference proteome</keyword>
<accession>A0AA38FMA6</accession>
<feature type="compositionally biased region" description="Basic and acidic residues" evidence="1">
    <location>
        <begin position="59"/>
        <end position="72"/>
    </location>
</feature>
<name>A0AA38FMA6_TAXCH</name>
<feature type="non-terminal residue" evidence="2">
    <location>
        <position position="1"/>
    </location>
</feature>
<organism evidence="2 3">
    <name type="scientific">Taxus chinensis</name>
    <name type="common">Chinese yew</name>
    <name type="synonym">Taxus wallichiana var. chinensis</name>
    <dbReference type="NCBI Taxonomy" id="29808"/>
    <lineage>
        <taxon>Eukaryota</taxon>
        <taxon>Viridiplantae</taxon>
        <taxon>Streptophyta</taxon>
        <taxon>Embryophyta</taxon>
        <taxon>Tracheophyta</taxon>
        <taxon>Spermatophyta</taxon>
        <taxon>Pinopsida</taxon>
        <taxon>Pinidae</taxon>
        <taxon>Conifers II</taxon>
        <taxon>Cupressales</taxon>
        <taxon>Taxaceae</taxon>
        <taxon>Taxus</taxon>
    </lineage>
</organism>
<protein>
    <submittedName>
        <fullName evidence="2">Uncharacterized protein</fullName>
    </submittedName>
</protein>
<proteinExistence type="predicted"/>
<gene>
    <name evidence="2" type="ORF">KI387_011178</name>
</gene>
<evidence type="ECO:0000256" key="1">
    <source>
        <dbReference type="SAM" id="MobiDB-lite"/>
    </source>
</evidence>
<sequence>LQDENSELYSYEYENVIKHTPLEDLDWNRKERDDLAEIIAPVLIRTRVWFSKKIREFKRHSGESSSKDDSTPIREASVPESGTPVKTPPASTAQGP</sequence>
<feature type="non-terminal residue" evidence="2">
    <location>
        <position position="96"/>
    </location>
</feature>
<feature type="region of interest" description="Disordered" evidence="1">
    <location>
        <begin position="58"/>
        <end position="96"/>
    </location>
</feature>
<evidence type="ECO:0000313" key="2">
    <source>
        <dbReference type="EMBL" id="KAH9306774.1"/>
    </source>
</evidence>
<comment type="caution">
    <text evidence="2">The sequence shown here is derived from an EMBL/GenBank/DDBJ whole genome shotgun (WGS) entry which is preliminary data.</text>
</comment>
<reference evidence="2 3" key="1">
    <citation type="journal article" date="2021" name="Nat. Plants">
        <title>The Taxus genome provides insights into paclitaxel biosynthesis.</title>
        <authorList>
            <person name="Xiong X."/>
            <person name="Gou J."/>
            <person name="Liao Q."/>
            <person name="Li Y."/>
            <person name="Zhou Q."/>
            <person name="Bi G."/>
            <person name="Li C."/>
            <person name="Du R."/>
            <person name="Wang X."/>
            <person name="Sun T."/>
            <person name="Guo L."/>
            <person name="Liang H."/>
            <person name="Lu P."/>
            <person name="Wu Y."/>
            <person name="Zhang Z."/>
            <person name="Ro D.K."/>
            <person name="Shang Y."/>
            <person name="Huang S."/>
            <person name="Yan J."/>
        </authorList>
    </citation>
    <scope>NUCLEOTIDE SEQUENCE [LARGE SCALE GENOMIC DNA]</scope>
    <source>
        <strain evidence="2">Ta-2019</strain>
    </source>
</reference>
<evidence type="ECO:0000313" key="3">
    <source>
        <dbReference type="Proteomes" id="UP000824469"/>
    </source>
</evidence>
<dbReference type="AlphaFoldDB" id="A0AA38FMA6"/>